<dbReference type="Pfam" id="PF00162">
    <property type="entry name" value="PGK"/>
    <property type="match status" value="1"/>
</dbReference>
<keyword evidence="6" id="KW-0949">S-adenosyl-L-methionine</keyword>
<evidence type="ECO:0000313" key="13">
    <source>
        <dbReference type="Proteomes" id="UP001630127"/>
    </source>
</evidence>
<evidence type="ECO:0008006" key="14">
    <source>
        <dbReference type="Google" id="ProtNLM"/>
    </source>
</evidence>
<dbReference type="GO" id="GO:0008176">
    <property type="term" value="F:tRNA (guanine(46)-N7)-methyltransferase activity"/>
    <property type="evidence" value="ECO:0007669"/>
    <property type="project" value="UniProtKB-EC"/>
</dbReference>
<dbReference type="Proteomes" id="UP001630127">
    <property type="component" value="Unassembled WGS sequence"/>
</dbReference>
<comment type="cofactor">
    <cofactor evidence="2">
        <name>Mg(2+)</name>
        <dbReference type="ChEBI" id="CHEBI:18420"/>
    </cofactor>
</comment>
<keyword evidence="13" id="KW-1185">Reference proteome</keyword>
<evidence type="ECO:0000256" key="6">
    <source>
        <dbReference type="ARBA" id="ARBA00022691"/>
    </source>
</evidence>
<evidence type="ECO:0000256" key="10">
    <source>
        <dbReference type="ARBA" id="ARBA00022840"/>
    </source>
</evidence>
<accession>A0ABD3ALK2</accession>
<sequence length="407" mass="45347">MQIGGGSLLDKAAALHHVVSICDGLVFVGNIAFQIMHAIGSPVPMKLVEHGAIEEALTLVECMKSKSRVVVLPKDFLCANNFDMEKLEMFSADGLLDGWQPVDLGPESLEEIALLLSKCQKILWIGQLKFGSLSAKAGGASKLGAMLDKLRRQNNLEIIVVGKMARRTVLGSDTTYDVIENASIVWEFLKGRNLPGLMALDRAYPFEIQWEGIYGDPTQPLVVDVGSGNGLFLFRMAKERKDLNFLGLEINGKLVHRCLDYISQSGIKNGYFIRTNATSTFRTIVSRYPGQLVLVSIQCPNPDFNKPEHRWRMVQRSLVEAIADLLALGGKVFLQSDIEAVAIRMKSEFVKYGRGKLVVMHELQDAPFHQEWLNENPFGVQSDWEQHVLDRGGKMYRLLLSKLDSIS</sequence>
<dbReference type="InterPro" id="IPR001576">
    <property type="entry name" value="Phosphoglycerate_kinase"/>
</dbReference>
<evidence type="ECO:0000256" key="5">
    <source>
        <dbReference type="ARBA" id="ARBA00022679"/>
    </source>
</evidence>
<evidence type="ECO:0000256" key="3">
    <source>
        <dbReference type="ARBA" id="ARBA00008982"/>
    </source>
</evidence>
<dbReference type="AlphaFoldDB" id="A0ABD3ALK2"/>
<keyword evidence="10" id="KW-0067">ATP-binding</keyword>
<dbReference type="SUPFAM" id="SSF53335">
    <property type="entry name" value="S-adenosyl-L-methionine-dependent methyltransferases"/>
    <property type="match status" value="1"/>
</dbReference>
<evidence type="ECO:0000256" key="4">
    <source>
        <dbReference type="ARBA" id="ARBA00022603"/>
    </source>
</evidence>
<keyword evidence="4" id="KW-0489">Methyltransferase</keyword>
<evidence type="ECO:0000256" key="2">
    <source>
        <dbReference type="ARBA" id="ARBA00001946"/>
    </source>
</evidence>
<reference evidence="12 13" key="1">
    <citation type="submission" date="2024-11" db="EMBL/GenBank/DDBJ databases">
        <title>A near-complete genome assembly of Cinchona calisaya.</title>
        <authorList>
            <person name="Lian D.C."/>
            <person name="Zhao X.W."/>
            <person name="Wei L."/>
        </authorList>
    </citation>
    <scope>NUCLEOTIDE SEQUENCE [LARGE SCALE GENOMIC DNA]</scope>
    <source>
        <tissue evidence="12">Nenye</tissue>
    </source>
</reference>
<name>A0ABD3ALK2_9GENT</name>
<dbReference type="GO" id="GO:0005524">
    <property type="term" value="F:ATP binding"/>
    <property type="evidence" value="ECO:0007669"/>
    <property type="project" value="UniProtKB-KW"/>
</dbReference>
<gene>
    <name evidence="12" type="ORF">ACH5RR_005485</name>
</gene>
<dbReference type="PROSITE" id="PS51625">
    <property type="entry name" value="SAM_MT_TRMB"/>
    <property type="match status" value="1"/>
</dbReference>
<dbReference type="Pfam" id="PF02390">
    <property type="entry name" value="Methyltransf_4"/>
    <property type="match status" value="1"/>
</dbReference>
<dbReference type="InterPro" id="IPR036043">
    <property type="entry name" value="Phosphoglycerate_kinase_sf"/>
</dbReference>
<dbReference type="SUPFAM" id="SSF53748">
    <property type="entry name" value="Phosphoglycerate kinase"/>
    <property type="match status" value="1"/>
</dbReference>
<evidence type="ECO:0000256" key="11">
    <source>
        <dbReference type="ARBA" id="ARBA00022842"/>
    </source>
</evidence>
<keyword evidence="9" id="KW-0418">Kinase</keyword>
<dbReference type="PANTHER" id="PTHR23417:SF21">
    <property type="entry name" value="TRNA (GUANINE-N(7)-)-METHYLTRANSFERASE"/>
    <property type="match status" value="1"/>
</dbReference>
<dbReference type="InterPro" id="IPR029063">
    <property type="entry name" value="SAM-dependent_MTases_sf"/>
</dbReference>
<dbReference type="Gene3D" id="3.40.50.1260">
    <property type="entry name" value="Phosphoglycerate kinase, N-terminal domain"/>
    <property type="match status" value="1"/>
</dbReference>
<evidence type="ECO:0000256" key="7">
    <source>
        <dbReference type="ARBA" id="ARBA00022694"/>
    </source>
</evidence>
<evidence type="ECO:0000313" key="12">
    <source>
        <dbReference type="EMBL" id="KAL3531964.1"/>
    </source>
</evidence>
<dbReference type="FunFam" id="3.40.50.150:FF:000194">
    <property type="entry name" value="Phosphoglycerate kinase"/>
    <property type="match status" value="1"/>
</dbReference>
<comment type="caution">
    <text evidence="12">The sequence shown here is derived from an EMBL/GenBank/DDBJ whole genome shotgun (WGS) entry which is preliminary data.</text>
</comment>
<evidence type="ECO:0000256" key="8">
    <source>
        <dbReference type="ARBA" id="ARBA00022741"/>
    </source>
</evidence>
<organism evidence="12 13">
    <name type="scientific">Cinchona calisaya</name>
    <dbReference type="NCBI Taxonomy" id="153742"/>
    <lineage>
        <taxon>Eukaryota</taxon>
        <taxon>Viridiplantae</taxon>
        <taxon>Streptophyta</taxon>
        <taxon>Embryophyta</taxon>
        <taxon>Tracheophyta</taxon>
        <taxon>Spermatophyta</taxon>
        <taxon>Magnoliopsida</taxon>
        <taxon>eudicotyledons</taxon>
        <taxon>Gunneridae</taxon>
        <taxon>Pentapetalae</taxon>
        <taxon>asterids</taxon>
        <taxon>lamiids</taxon>
        <taxon>Gentianales</taxon>
        <taxon>Rubiaceae</taxon>
        <taxon>Cinchonoideae</taxon>
        <taxon>Cinchoneae</taxon>
        <taxon>Cinchona</taxon>
    </lineage>
</organism>
<dbReference type="PANTHER" id="PTHR23417">
    <property type="entry name" value="3-DEOXY-D-MANNO-OCTULOSONIC-ACID TRANSFERASE/TRNA GUANINE-N 7 - -METHYLTRANSFERASE"/>
    <property type="match status" value="1"/>
</dbReference>
<keyword evidence="5" id="KW-0808">Transferase</keyword>
<keyword evidence="11" id="KW-0460">Magnesium</keyword>
<comment type="similarity">
    <text evidence="3">Belongs to the phosphoglycerate kinase family.</text>
</comment>
<comment type="catalytic activity">
    <reaction evidence="1">
        <text>guanosine(46) in tRNA + S-adenosyl-L-methionine = N(7)-methylguanosine(46) in tRNA + S-adenosyl-L-homocysteine</text>
        <dbReference type="Rhea" id="RHEA:42708"/>
        <dbReference type="Rhea" id="RHEA-COMP:10188"/>
        <dbReference type="Rhea" id="RHEA-COMP:10189"/>
        <dbReference type="ChEBI" id="CHEBI:57856"/>
        <dbReference type="ChEBI" id="CHEBI:59789"/>
        <dbReference type="ChEBI" id="CHEBI:74269"/>
        <dbReference type="ChEBI" id="CHEBI:74480"/>
        <dbReference type="EC" id="2.1.1.33"/>
    </reaction>
</comment>
<dbReference type="GO" id="GO:0016301">
    <property type="term" value="F:kinase activity"/>
    <property type="evidence" value="ECO:0007669"/>
    <property type="project" value="UniProtKB-KW"/>
</dbReference>
<dbReference type="InterPro" id="IPR015824">
    <property type="entry name" value="Phosphoglycerate_kinase_N"/>
</dbReference>
<keyword evidence="7" id="KW-0819">tRNA processing</keyword>
<dbReference type="InterPro" id="IPR003358">
    <property type="entry name" value="tRNA_(Gua-N-7)_MeTrfase_Trmb"/>
</dbReference>
<keyword evidence="8" id="KW-0547">Nucleotide-binding</keyword>
<proteinExistence type="inferred from homology"/>
<dbReference type="Gene3D" id="3.40.50.150">
    <property type="entry name" value="Vaccinia Virus protein VP39"/>
    <property type="match status" value="1"/>
</dbReference>
<evidence type="ECO:0000256" key="1">
    <source>
        <dbReference type="ARBA" id="ARBA00000142"/>
    </source>
</evidence>
<dbReference type="EMBL" id="JBJUIK010000003">
    <property type="protein sequence ID" value="KAL3531964.1"/>
    <property type="molecule type" value="Genomic_DNA"/>
</dbReference>
<protein>
    <recommendedName>
        <fullName evidence="14">Phosphoglycerate kinase</fullName>
    </recommendedName>
</protein>
<evidence type="ECO:0000256" key="9">
    <source>
        <dbReference type="ARBA" id="ARBA00022777"/>
    </source>
</evidence>